<reference evidence="14 15" key="1">
    <citation type="submission" date="2019-04" db="EMBL/GenBank/DDBJ databases">
        <authorList>
            <consortium name="Wellcome Sanger Institute Data Sharing"/>
        </authorList>
    </citation>
    <scope>NUCLEOTIDE SEQUENCE [LARGE SCALE GENOMIC DNA]</scope>
</reference>
<evidence type="ECO:0000256" key="10">
    <source>
        <dbReference type="ARBA" id="ARBA00023242"/>
    </source>
</evidence>
<feature type="compositionally biased region" description="Basic residues" evidence="12">
    <location>
        <begin position="449"/>
        <end position="477"/>
    </location>
</feature>
<keyword evidence="3" id="KW-0479">Metal-binding</keyword>
<dbReference type="Proteomes" id="UP000694397">
    <property type="component" value="Chromosome 17"/>
</dbReference>
<reference evidence="14" key="3">
    <citation type="submission" date="2025-09" db="UniProtKB">
        <authorList>
            <consortium name="Ensembl"/>
        </authorList>
    </citation>
    <scope>IDENTIFICATION</scope>
</reference>
<dbReference type="SUPFAM" id="SSF57667">
    <property type="entry name" value="beta-beta-alpha zinc fingers"/>
    <property type="match status" value="4"/>
</dbReference>
<dbReference type="GeneID" id="108938100"/>
<evidence type="ECO:0000256" key="2">
    <source>
        <dbReference type="ARBA" id="ARBA00006991"/>
    </source>
</evidence>
<evidence type="ECO:0000256" key="9">
    <source>
        <dbReference type="ARBA" id="ARBA00023163"/>
    </source>
</evidence>
<evidence type="ECO:0000256" key="5">
    <source>
        <dbReference type="ARBA" id="ARBA00022771"/>
    </source>
</evidence>
<feature type="domain" description="C2H2-type" evidence="13">
    <location>
        <begin position="434"/>
        <end position="461"/>
    </location>
</feature>
<feature type="region of interest" description="Disordered" evidence="12">
    <location>
        <begin position="105"/>
        <end position="133"/>
    </location>
</feature>
<keyword evidence="10" id="KW-0539">Nucleus</keyword>
<feature type="domain" description="C2H2-type" evidence="13">
    <location>
        <begin position="140"/>
        <end position="170"/>
    </location>
</feature>
<dbReference type="PROSITE" id="PS50157">
    <property type="entry name" value="ZINC_FINGER_C2H2_2"/>
    <property type="match status" value="10"/>
</dbReference>
<evidence type="ECO:0000313" key="15">
    <source>
        <dbReference type="Proteomes" id="UP000694397"/>
    </source>
</evidence>
<dbReference type="KEGG" id="sfm:108938100"/>
<comment type="subcellular location">
    <subcellularLocation>
        <location evidence="1">Nucleus</location>
    </subcellularLocation>
</comment>
<evidence type="ECO:0000259" key="13">
    <source>
        <dbReference type="PROSITE" id="PS50157"/>
    </source>
</evidence>
<feature type="compositionally biased region" description="Low complexity" evidence="12">
    <location>
        <begin position="178"/>
        <end position="188"/>
    </location>
</feature>
<proteinExistence type="inferred from homology"/>
<feature type="region of interest" description="Disordered" evidence="12">
    <location>
        <begin position="157"/>
        <end position="248"/>
    </location>
</feature>
<keyword evidence="4" id="KW-0677">Repeat</keyword>
<dbReference type="Ensembl" id="ENSSFOT00015030212.2">
    <property type="protein sequence ID" value="ENSSFOP00015029872.1"/>
    <property type="gene ID" value="ENSSFOG00015019195.2"/>
</dbReference>
<feature type="compositionally biased region" description="Basic and acidic residues" evidence="12">
    <location>
        <begin position="118"/>
        <end position="127"/>
    </location>
</feature>
<keyword evidence="8" id="KW-0238">DNA-binding</keyword>
<dbReference type="GeneTree" id="ENSGT00940000162367"/>
<dbReference type="PANTHER" id="PTHR24384">
    <property type="entry name" value="FINGER PUTATIVE TRANSCRIPTION FACTOR FAMILY-RELATED"/>
    <property type="match status" value="1"/>
</dbReference>
<dbReference type="FunFam" id="3.30.160.60:FF:000030">
    <property type="entry name" value="Zinc finger protein 628"/>
    <property type="match status" value="1"/>
</dbReference>
<evidence type="ECO:0000256" key="7">
    <source>
        <dbReference type="ARBA" id="ARBA00023015"/>
    </source>
</evidence>
<dbReference type="OrthoDB" id="6359816at2759"/>
<gene>
    <name evidence="14" type="primary">si:ch211-148l7.4</name>
</gene>
<evidence type="ECO:0000256" key="4">
    <source>
        <dbReference type="ARBA" id="ARBA00022737"/>
    </source>
</evidence>
<feature type="domain" description="C2H2-type" evidence="13">
    <location>
        <begin position="336"/>
        <end position="364"/>
    </location>
</feature>
<evidence type="ECO:0000256" key="1">
    <source>
        <dbReference type="ARBA" id="ARBA00004123"/>
    </source>
</evidence>
<feature type="compositionally biased region" description="Low complexity" evidence="12">
    <location>
        <begin position="225"/>
        <end position="240"/>
    </location>
</feature>
<keyword evidence="15" id="KW-1185">Reference proteome</keyword>
<dbReference type="GO" id="GO:0000981">
    <property type="term" value="F:DNA-binding transcription factor activity, RNA polymerase II-specific"/>
    <property type="evidence" value="ECO:0007669"/>
    <property type="project" value="TreeGrafter"/>
</dbReference>
<keyword evidence="6" id="KW-0862">Zinc</keyword>
<feature type="domain" description="C2H2-type" evidence="13">
    <location>
        <begin position="490"/>
        <end position="517"/>
    </location>
</feature>
<dbReference type="GO" id="GO:0005634">
    <property type="term" value="C:nucleus"/>
    <property type="evidence" value="ECO:0007669"/>
    <property type="project" value="UniProtKB-SubCell"/>
</dbReference>
<dbReference type="Pfam" id="PF00096">
    <property type="entry name" value="zf-C2H2"/>
    <property type="match status" value="5"/>
</dbReference>
<dbReference type="PROSITE" id="PS00028">
    <property type="entry name" value="ZINC_FINGER_C2H2_1"/>
    <property type="match status" value="8"/>
</dbReference>
<dbReference type="GO" id="GO:0000978">
    <property type="term" value="F:RNA polymerase II cis-regulatory region sequence-specific DNA binding"/>
    <property type="evidence" value="ECO:0007669"/>
    <property type="project" value="TreeGrafter"/>
</dbReference>
<sequence>MDAGSLGGAALSVSDSSMNTSLLAKVGGAALPQEEQRSSKPLMSVGLMKCEECGRGFSDISVLLRHQQREHALRKPHRCPTCGQSFALLSSLHLHRRIHAATRYKWSSQGGSPRQHAARSDRSEGRLFGHRRNLQGGGPYACAPCGRAFSHKPALLHHQQAGCQHPTEPEEPQITQLTSTASPAAPTTQHDEGLLSQSKPSATNPASMTSQVLPVSAQPTTPQGPAHSSLSSPTDSSSPPHASPPPSPTRPYFCSLCHRTFNSQVGLSSHQRLSHPVEWKLAQVTYWNQGGKKFPCSSCEKVFCHAASLYQHKRRCFGTQADETGAGLQNHKGQRFPCRSCDMVFSQTSSLLLHRKEQHSRPARPRDRGRMVTVLPKRRTGVHPCPFCSKVFSHHLPRWAHVRAHHAQQQLQRKRCHKVDYHKANKQEIAKKLFRCSQCNKAYRSRGNLLKHHSTHAKAGRRSRTVHRKPGRRKNNRGKSEPQSSEEEMYSCPFCEEVFSQLSSLREHELVHQPMNTARSCSVCQHSMGSARGAESDARVYHCEPCQRTFRLLQVFLQHCQMHLVPLGDRGPAGDLDIEDRGVVP</sequence>
<evidence type="ECO:0000256" key="3">
    <source>
        <dbReference type="ARBA" id="ARBA00022723"/>
    </source>
</evidence>
<evidence type="ECO:0000256" key="8">
    <source>
        <dbReference type="ARBA" id="ARBA00023125"/>
    </source>
</evidence>
<dbReference type="InterPro" id="IPR036236">
    <property type="entry name" value="Znf_C2H2_sf"/>
</dbReference>
<protein>
    <submittedName>
        <fullName evidence="14">Zinc finger protein 271-like</fullName>
    </submittedName>
</protein>
<evidence type="ECO:0000256" key="11">
    <source>
        <dbReference type="PROSITE-ProRule" id="PRU00042"/>
    </source>
</evidence>
<dbReference type="Gene3D" id="3.30.160.60">
    <property type="entry name" value="Classic Zinc Finger"/>
    <property type="match status" value="5"/>
</dbReference>
<feature type="domain" description="C2H2-type" evidence="13">
    <location>
        <begin position="77"/>
        <end position="104"/>
    </location>
</feature>
<feature type="domain" description="C2H2-type" evidence="13">
    <location>
        <begin position="383"/>
        <end position="410"/>
    </location>
</feature>
<evidence type="ECO:0000256" key="6">
    <source>
        <dbReference type="ARBA" id="ARBA00022833"/>
    </source>
</evidence>
<keyword evidence="5 11" id="KW-0863">Zinc-finger</keyword>
<dbReference type="SMART" id="SM00355">
    <property type="entry name" value="ZnF_C2H2"/>
    <property type="match status" value="10"/>
</dbReference>
<dbReference type="PANTHER" id="PTHR24384:SF246">
    <property type="entry name" value="GENE, 19965-RELATED"/>
    <property type="match status" value="1"/>
</dbReference>
<evidence type="ECO:0000256" key="12">
    <source>
        <dbReference type="SAM" id="MobiDB-lite"/>
    </source>
</evidence>
<dbReference type="InterPro" id="IPR013087">
    <property type="entry name" value="Znf_C2H2_type"/>
</dbReference>
<feature type="compositionally biased region" description="Polar residues" evidence="12">
    <location>
        <begin position="195"/>
        <end position="223"/>
    </location>
</feature>
<organism evidence="14 15">
    <name type="scientific">Scleropages formosus</name>
    <name type="common">Asian bonytongue</name>
    <name type="synonym">Osteoglossum formosum</name>
    <dbReference type="NCBI Taxonomy" id="113540"/>
    <lineage>
        <taxon>Eukaryota</taxon>
        <taxon>Metazoa</taxon>
        <taxon>Chordata</taxon>
        <taxon>Craniata</taxon>
        <taxon>Vertebrata</taxon>
        <taxon>Euteleostomi</taxon>
        <taxon>Actinopterygii</taxon>
        <taxon>Neopterygii</taxon>
        <taxon>Teleostei</taxon>
        <taxon>Osteoglossocephala</taxon>
        <taxon>Osteoglossomorpha</taxon>
        <taxon>Osteoglossiformes</taxon>
        <taxon>Osteoglossidae</taxon>
        <taxon>Scleropages</taxon>
    </lineage>
</organism>
<name>A0A8C9V6I7_SCLFO</name>
<feature type="domain" description="C2H2-type" evidence="13">
    <location>
        <begin position="541"/>
        <end position="563"/>
    </location>
</feature>
<keyword evidence="9" id="KW-0804">Transcription</keyword>
<comment type="similarity">
    <text evidence="2">Belongs to the krueppel C2H2-type zinc-finger protein family.</text>
</comment>
<feature type="region of interest" description="Disordered" evidence="12">
    <location>
        <begin position="449"/>
        <end position="485"/>
    </location>
</feature>
<keyword evidence="7" id="KW-0805">Transcription regulation</keyword>
<accession>A0A8C9V6I7</accession>
<dbReference type="AlphaFoldDB" id="A0A8C9V6I7"/>
<reference evidence="14" key="2">
    <citation type="submission" date="2025-08" db="UniProtKB">
        <authorList>
            <consortium name="Ensembl"/>
        </authorList>
    </citation>
    <scope>IDENTIFICATION</scope>
</reference>
<dbReference type="InterPro" id="IPR050752">
    <property type="entry name" value="C2H2-ZF_domain"/>
</dbReference>
<feature type="domain" description="C2H2-type" evidence="13">
    <location>
        <begin position="48"/>
        <end position="76"/>
    </location>
</feature>
<feature type="domain" description="C2H2-type" evidence="13">
    <location>
        <begin position="252"/>
        <end position="280"/>
    </location>
</feature>
<feature type="domain" description="C2H2-type" evidence="13">
    <location>
        <begin position="294"/>
        <end position="325"/>
    </location>
</feature>
<evidence type="ECO:0000313" key="14">
    <source>
        <dbReference type="Ensembl" id="ENSSFOP00015029872.1"/>
    </source>
</evidence>
<dbReference type="GO" id="GO:0008270">
    <property type="term" value="F:zinc ion binding"/>
    <property type="evidence" value="ECO:0007669"/>
    <property type="project" value="UniProtKB-KW"/>
</dbReference>